<dbReference type="SUPFAM" id="SSF81606">
    <property type="entry name" value="PP2C-like"/>
    <property type="match status" value="1"/>
</dbReference>
<proteinExistence type="predicted"/>
<dbReference type="GO" id="GO:0005524">
    <property type="term" value="F:ATP binding"/>
    <property type="evidence" value="ECO:0007669"/>
    <property type="project" value="UniProtKB-KW"/>
</dbReference>
<dbReference type="SUPFAM" id="SSF55874">
    <property type="entry name" value="ATPase domain of HSP90 chaperone/DNA topoisomerase II/histidine kinase"/>
    <property type="match status" value="1"/>
</dbReference>
<dbReference type="Gene3D" id="3.60.40.10">
    <property type="entry name" value="PPM-type phosphatase domain"/>
    <property type="match status" value="1"/>
</dbReference>
<dbReference type="KEGG" id="lcae:K3721_14610"/>
<dbReference type="InterPro" id="IPR039248">
    <property type="entry name" value="Ptase_RsbX"/>
</dbReference>
<dbReference type="EMBL" id="CP081070">
    <property type="protein sequence ID" value="UWQ53220.1"/>
    <property type="molecule type" value="Genomic_DNA"/>
</dbReference>
<dbReference type="Proteomes" id="UP001058713">
    <property type="component" value="Chromosome"/>
</dbReference>
<dbReference type="EMBL" id="CP081078">
    <property type="protein sequence ID" value="UWQ57737.1"/>
    <property type="molecule type" value="Genomic_DNA"/>
</dbReference>
<dbReference type="Proteomes" id="UP001058184">
    <property type="component" value="Chromosome"/>
</dbReference>
<evidence type="ECO:0000259" key="1">
    <source>
        <dbReference type="SMART" id="SM00331"/>
    </source>
</evidence>
<evidence type="ECO:0000313" key="5">
    <source>
        <dbReference type="Proteomes" id="UP001058713"/>
    </source>
</evidence>
<dbReference type="InterPro" id="IPR001932">
    <property type="entry name" value="PPM-type_phosphatase-like_dom"/>
</dbReference>
<gene>
    <name evidence="2" type="ORF">K3721_14610</name>
    <name evidence="3" type="ORF">K3722_14650</name>
</gene>
<protein>
    <submittedName>
        <fullName evidence="2">ATP-binding protein</fullName>
    </submittedName>
</protein>
<dbReference type="AlphaFoldDB" id="A0A9Q9HJI1"/>
<keyword evidence="4" id="KW-1185">Reference proteome</keyword>
<evidence type="ECO:0000313" key="2">
    <source>
        <dbReference type="EMBL" id="UWQ53220.1"/>
    </source>
</evidence>
<dbReference type="Gene3D" id="3.30.565.10">
    <property type="entry name" value="Histidine kinase-like ATPase, C-terminal domain"/>
    <property type="match status" value="1"/>
</dbReference>
<evidence type="ECO:0000313" key="3">
    <source>
        <dbReference type="EMBL" id="UWQ57737.1"/>
    </source>
</evidence>
<dbReference type="InterPro" id="IPR036457">
    <property type="entry name" value="PPM-type-like_dom_sf"/>
</dbReference>
<name>A0A9Q9HJI1_LEICA</name>
<sequence length="332" mass="34755">MNLWLEIDDPAAVAPARRRAKQAARDLGLSETRQEEAAIAATEAATNVLRHGRGGRFLIQALRLPRGARLVLIAADNGDGIADPGRMMRDGESGSGTAGLGLGGMQRLSDRFDLWTQPGKGTITVCEFAAPGAELSREGVDLAALTVCHPAETRCGDAWSVRETPQGTDVLLCDGLGHGASAAEEAEEVITTCAADSGSPEQVLSRASRVLSGRRGAVASALRIRPGLDILEFGGVGNIATFKVSGGVSKRFPVRDGRLGGPPLHAFGEETTLMPGDLIIMHTDGIATIRTGDLPAGLFSRAPLTIAAALMHWNFRGRDDAGIVVLRVNKTG</sequence>
<dbReference type="PANTHER" id="PTHR35801">
    <property type="entry name" value="PHOSPHOSERINE PHOSPHATASE RSBX"/>
    <property type="match status" value="1"/>
</dbReference>
<dbReference type="SMART" id="SM00331">
    <property type="entry name" value="PP2C_SIG"/>
    <property type="match status" value="1"/>
</dbReference>
<dbReference type="Pfam" id="PF13581">
    <property type="entry name" value="HATPase_c_2"/>
    <property type="match status" value="1"/>
</dbReference>
<evidence type="ECO:0000313" key="4">
    <source>
        <dbReference type="Proteomes" id="UP001058184"/>
    </source>
</evidence>
<reference evidence="2" key="1">
    <citation type="submission" date="2021-08" db="EMBL/GenBank/DDBJ databases">
        <authorList>
            <person name="Nwanade C."/>
            <person name="Wang M."/>
            <person name="Masoudi A."/>
            <person name="Yu Z."/>
            <person name="Liu J."/>
        </authorList>
    </citation>
    <scope>NUCLEOTIDE SEQUENCE</scope>
    <source>
        <strain evidence="2">S122</strain>
        <strain evidence="3">S141</strain>
    </source>
</reference>
<dbReference type="InterPro" id="IPR036890">
    <property type="entry name" value="HATPase_C_sf"/>
</dbReference>
<organism evidence="2 5">
    <name type="scientific">Leisingera caerulea</name>
    <name type="common">Phaeobacter caeruleus</name>
    <dbReference type="NCBI Taxonomy" id="506591"/>
    <lineage>
        <taxon>Bacteria</taxon>
        <taxon>Pseudomonadati</taxon>
        <taxon>Pseudomonadota</taxon>
        <taxon>Alphaproteobacteria</taxon>
        <taxon>Rhodobacterales</taxon>
        <taxon>Roseobacteraceae</taxon>
        <taxon>Leisingera</taxon>
    </lineage>
</organism>
<dbReference type="RefSeq" id="WP_259970887.1">
    <property type="nucleotide sequence ID" value="NZ_CP081070.1"/>
</dbReference>
<accession>A0A9Q9HJI1</accession>
<keyword evidence="2" id="KW-0067">ATP-binding</keyword>
<dbReference type="PANTHER" id="PTHR35801:SF1">
    <property type="entry name" value="PHOSPHOSERINE PHOSPHATASE RSBX"/>
    <property type="match status" value="1"/>
</dbReference>
<dbReference type="InterPro" id="IPR003594">
    <property type="entry name" value="HATPase_dom"/>
</dbReference>
<keyword evidence="2" id="KW-0547">Nucleotide-binding</keyword>
<dbReference type="Pfam" id="PF07228">
    <property type="entry name" value="SpoIIE"/>
    <property type="match status" value="1"/>
</dbReference>
<feature type="domain" description="PPM-type phosphatase" evidence="1">
    <location>
        <begin position="137"/>
        <end position="328"/>
    </location>
</feature>